<name>A0A377H7V0_9PAST</name>
<evidence type="ECO:0000259" key="2">
    <source>
        <dbReference type="Pfam" id="PF07331"/>
    </source>
</evidence>
<proteinExistence type="predicted"/>
<reference evidence="3 4" key="1">
    <citation type="submission" date="2018-06" db="EMBL/GenBank/DDBJ databases">
        <authorList>
            <consortium name="Pathogen Informatics"/>
            <person name="Doyle S."/>
        </authorList>
    </citation>
    <scope>NUCLEOTIDE SEQUENCE [LARGE SCALE GENOMIC DNA]</scope>
    <source>
        <strain evidence="3 4">NCTC11413</strain>
    </source>
</reference>
<keyword evidence="1" id="KW-1133">Transmembrane helix</keyword>
<organism evidence="3 4">
    <name type="scientific">Gallibacterium anatis</name>
    <dbReference type="NCBI Taxonomy" id="750"/>
    <lineage>
        <taxon>Bacteria</taxon>
        <taxon>Pseudomonadati</taxon>
        <taxon>Pseudomonadota</taxon>
        <taxon>Gammaproteobacteria</taxon>
        <taxon>Pasteurellales</taxon>
        <taxon>Pasteurellaceae</taxon>
        <taxon>Gallibacterium</taxon>
    </lineage>
</organism>
<dbReference type="Proteomes" id="UP000254232">
    <property type="component" value="Unassembled WGS sequence"/>
</dbReference>
<evidence type="ECO:0000313" key="3">
    <source>
        <dbReference type="EMBL" id="STO38663.1"/>
    </source>
</evidence>
<sequence length="148" mass="17052">MLRLLTPLFIFILGLTISLYSYYTYADFSSYGAAFFPTIIGIFVSFFSIIDFLMELKIRNKYIFQSFNFKRDILSTLLIITLIFSYLIVSEYIGFILTCSLILITLTIPLLKTKKLITTIFLIILSIAIYILFAKVLLVSLPTGILFY</sequence>
<gene>
    <name evidence="3" type="ORF">NCTC11413_01801</name>
</gene>
<accession>A0A377H7V0</accession>
<dbReference type="InterPro" id="IPR009936">
    <property type="entry name" value="DUF1468"/>
</dbReference>
<keyword evidence="1" id="KW-0812">Transmembrane</keyword>
<feature type="transmembrane region" description="Helical" evidence="1">
    <location>
        <begin position="31"/>
        <end position="53"/>
    </location>
</feature>
<feature type="transmembrane region" description="Helical" evidence="1">
    <location>
        <begin position="7"/>
        <end position="25"/>
    </location>
</feature>
<feature type="transmembrane region" description="Helical" evidence="1">
    <location>
        <begin position="120"/>
        <end position="147"/>
    </location>
</feature>
<evidence type="ECO:0000313" key="4">
    <source>
        <dbReference type="Proteomes" id="UP000254232"/>
    </source>
</evidence>
<dbReference type="GeneID" id="77264226"/>
<feature type="domain" description="DUF1468" evidence="2">
    <location>
        <begin position="8"/>
        <end position="142"/>
    </location>
</feature>
<dbReference type="Pfam" id="PF07331">
    <property type="entry name" value="TctB"/>
    <property type="match status" value="1"/>
</dbReference>
<dbReference type="EMBL" id="UGGZ01000001">
    <property type="protein sequence ID" value="STO38663.1"/>
    <property type="molecule type" value="Genomic_DNA"/>
</dbReference>
<evidence type="ECO:0000256" key="1">
    <source>
        <dbReference type="SAM" id="Phobius"/>
    </source>
</evidence>
<protein>
    <submittedName>
        <fullName evidence="3">Tripartite tricarboxylate transporter TctB family</fullName>
    </submittedName>
</protein>
<keyword evidence="1" id="KW-0472">Membrane</keyword>
<feature type="transmembrane region" description="Helical" evidence="1">
    <location>
        <begin position="73"/>
        <end position="89"/>
    </location>
</feature>
<dbReference type="RefSeq" id="WP_018345928.1">
    <property type="nucleotide sequence ID" value="NZ_JBLODA010000005.1"/>
</dbReference>
<dbReference type="AlphaFoldDB" id="A0A377H7V0"/>